<dbReference type="EMBL" id="AUND01000005">
    <property type="protein sequence ID" value="KEO55008.1"/>
    <property type="molecule type" value="Genomic_DNA"/>
</dbReference>
<organism evidence="2 3">
    <name type="scientific">Thioclava pacifica DSM 10166</name>
    <dbReference type="NCBI Taxonomy" id="1353537"/>
    <lineage>
        <taxon>Bacteria</taxon>
        <taxon>Pseudomonadati</taxon>
        <taxon>Pseudomonadota</taxon>
        <taxon>Alphaproteobacteria</taxon>
        <taxon>Rhodobacterales</taxon>
        <taxon>Paracoccaceae</taxon>
        <taxon>Thioclava</taxon>
    </lineage>
</organism>
<dbReference type="AlphaFoldDB" id="A0A074JHG1"/>
<accession>A0A074JHG1</accession>
<sequence>MARRPRTQSASLDFAFFQFLWEFYRGNRGTIRTHYKELTRKFLDFNNPEKNPKAFLREPQFEALEMYVFLKEFMGNAKVEEIFKAWFEKSGRFADRAEGGIVGDTRQGSMFDAVTQDQYKAVFAAMRKNSRIYPNYIFALTMGTGKTILMATCIFYEFLLGNKFEKDKRFCHNALVFAPDKKLSTQVTCSSQTTISRSSTTSFNRTSASAPTNFKTWQATRNEFKSAWLKGDHQIEDSVVQAKKDFAQQIAVASGMEYRIIKSSDADER</sequence>
<keyword evidence="1" id="KW-0472">Membrane</keyword>
<protein>
    <submittedName>
        <fullName evidence="2">Uncharacterized protein</fullName>
    </submittedName>
</protein>
<dbReference type="Proteomes" id="UP000027432">
    <property type="component" value="Unassembled WGS sequence"/>
</dbReference>
<dbReference type="InterPro" id="IPR027417">
    <property type="entry name" value="P-loop_NTPase"/>
</dbReference>
<dbReference type="SUPFAM" id="SSF52540">
    <property type="entry name" value="P-loop containing nucleoside triphosphate hydrolases"/>
    <property type="match status" value="1"/>
</dbReference>
<dbReference type="STRING" id="1353537.TP2_16560"/>
<keyword evidence="3" id="KW-1185">Reference proteome</keyword>
<dbReference type="eggNOG" id="COG1061">
    <property type="taxonomic scope" value="Bacteria"/>
</dbReference>
<feature type="transmembrane region" description="Helical" evidence="1">
    <location>
        <begin position="136"/>
        <end position="159"/>
    </location>
</feature>
<evidence type="ECO:0000313" key="2">
    <source>
        <dbReference type="EMBL" id="KEO55008.1"/>
    </source>
</evidence>
<keyword evidence="1" id="KW-1133">Transmembrane helix</keyword>
<dbReference type="RefSeq" id="WP_038074205.1">
    <property type="nucleotide sequence ID" value="NZ_AUND01000005.1"/>
</dbReference>
<evidence type="ECO:0000256" key="1">
    <source>
        <dbReference type="SAM" id="Phobius"/>
    </source>
</evidence>
<name>A0A074JHG1_9RHOB</name>
<dbReference type="Gene3D" id="3.40.50.300">
    <property type="entry name" value="P-loop containing nucleotide triphosphate hydrolases"/>
    <property type="match status" value="1"/>
</dbReference>
<evidence type="ECO:0000313" key="3">
    <source>
        <dbReference type="Proteomes" id="UP000027432"/>
    </source>
</evidence>
<keyword evidence="1" id="KW-0812">Transmembrane</keyword>
<gene>
    <name evidence="2" type="ORF">TP2_16560</name>
</gene>
<comment type="caution">
    <text evidence="2">The sequence shown here is derived from an EMBL/GenBank/DDBJ whole genome shotgun (WGS) entry which is preliminary data.</text>
</comment>
<proteinExistence type="predicted"/>
<reference evidence="2 3" key="1">
    <citation type="submission" date="2013-07" db="EMBL/GenBank/DDBJ databases">
        <title>Thioclava pacifica DSM 10166 Genome Sequencing.</title>
        <authorList>
            <person name="Lai Q."/>
            <person name="Shao Z."/>
        </authorList>
    </citation>
    <scope>NUCLEOTIDE SEQUENCE [LARGE SCALE GENOMIC DNA]</scope>
    <source>
        <strain evidence="2 3">DSM 10166</strain>
    </source>
</reference>